<dbReference type="EMBL" id="CAEZZD010000029">
    <property type="protein sequence ID" value="CAB4743683.1"/>
    <property type="molecule type" value="Genomic_DNA"/>
</dbReference>
<gene>
    <name evidence="1" type="ORF">UFOPK2824_00315</name>
</gene>
<protein>
    <submittedName>
        <fullName evidence="1">Unannotated protein</fullName>
    </submittedName>
</protein>
<organism evidence="1">
    <name type="scientific">freshwater metagenome</name>
    <dbReference type="NCBI Taxonomy" id="449393"/>
    <lineage>
        <taxon>unclassified sequences</taxon>
        <taxon>metagenomes</taxon>
        <taxon>ecological metagenomes</taxon>
    </lineage>
</organism>
<reference evidence="1" key="1">
    <citation type="submission" date="2020-05" db="EMBL/GenBank/DDBJ databases">
        <authorList>
            <person name="Chiriac C."/>
            <person name="Salcher M."/>
            <person name="Ghai R."/>
            <person name="Kavagutti S V."/>
        </authorList>
    </citation>
    <scope>NUCLEOTIDE SEQUENCE</scope>
</reference>
<name>A0A6J6T9X5_9ZZZZ</name>
<accession>A0A6J6T9X5</accession>
<proteinExistence type="predicted"/>
<dbReference type="AlphaFoldDB" id="A0A6J6T9X5"/>
<sequence>MVENSVIHACPAIDGTIAGLSPTSVVDSIRQSNVESMIDL</sequence>
<evidence type="ECO:0000313" key="1">
    <source>
        <dbReference type="EMBL" id="CAB4743683.1"/>
    </source>
</evidence>